<dbReference type="SMART" id="SM01321">
    <property type="entry name" value="Y1_Tnp"/>
    <property type="match status" value="1"/>
</dbReference>
<dbReference type="InterPro" id="IPR002686">
    <property type="entry name" value="Transposase_17"/>
</dbReference>
<dbReference type="AlphaFoldDB" id="A0A1A6XVD9"/>
<reference evidence="2 3" key="1">
    <citation type="submission" date="2016-05" db="EMBL/GenBank/DDBJ databases">
        <title>Draft Genome Sequences of Stenotrophomonas maltophilia Strains Sm32COP, Sm41DVV, Sm46PAILV, SmF3, SmF22, SmSOFb1 and SmCVFa1, Isolated from Different Manures, in France.</title>
        <authorList>
            <person name="Nazaret S."/>
            <person name="Bodilis J."/>
        </authorList>
    </citation>
    <scope>NUCLEOTIDE SEQUENCE [LARGE SCALE GENOMIC DNA]</scope>
    <source>
        <strain evidence="2 3">Sm46PAILV</strain>
    </source>
</reference>
<dbReference type="EMBL" id="LYVJ01000008">
    <property type="protein sequence ID" value="OBU66546.1"/>
    <property type="molecule type" value="Genomic_DNA"/>
</dbReference>
<dbReference type="GO" id="GO:0004803">
    <property type="term" value="F:transposase activity"/>
    <property type="evidence" value="ECO:0007669"/>
    <property type="project" value="InterPro"/>
</dbReference>
<evidence type="ECO:0000313" key="2">
    <source>
        <dbReference type="EMBL" id="OBU66546.1"/>
    </source>
</evidence>
<dbReference type="RefSeq" id="WP_065199619.1">
    <property type="nucleotide sequence ID" value="NZ_LYVJ01000008.1"/>
</dbReference>
<dbReference type="PANTHER" id="PTHR36966:SF1">
    <property type="entry name" value="REP-ASSOCIATED TYROSINE TRANSPOSASE"/>
    <property type="match status" value="1"/>
</dbReference>
<dbReference type="OrthoDB" id="9791101at2"/>
<dbReference type="GO" id="GO:0006313">
    <property type="term" value="P:DNA transposition"/>
    <property type="evidence" value="ECO:0007669"/>
    <property type="project" value="InterPro"/>
</dbReference>
<dbReference type="Gene3D" id="3.30.70.1290">
    <property type="entry name" value="Transposase IS200-like"/>
    <property type="match status" value="1"/>
</dbReference>
<comment type="caution">
    <text evidence="2">The sequence shown here is derived from an EMBL/GenBank/DDBJ whole genome shotgun (WGS) entry which is preliminary data.</text>
</comment>
<dbReference type="NCBIfam" id="NF047646">
    <property type="entry name" value="REP_Tyr_transpos"/>
    <property type="match status" value="1"/>
</dbReference>
<accession>A0A1A6XVD9</accession>
<feature type="domain" description="Transposase IS200-like" evidence="1">
    <location>
        <begin position="13"/>
        <end position="127"/>
    </location>
</feature>
<sequence length="163" mass="19321">MNRARLRLGRHSRIGQSYILTTVTQERRRYFDDATAAQEVMDVFRRIDHEGLTHSLAYVVMPDYIHWLVEIRAFSLDYIMQHFKSSSALRINRMLGKTGPFWQSSYHDHAIRSEESLFRHAMYIVANPVRANLARCVGEYPYAWCRWEIGGRYQAMDYPEAER</sequence>
<organism evidence="2 3">
    <name type="scientific">Stenotrophomonas maltophilia</name>
    <name type="common">Pseudomonas maltophilia</name>
    <name type="synonym">Xanthomonas maltophilia</name>
    <dbReference type="NCBI Taxonomy" id="40324"/>
    <lineage>
        <taxon>Bacteria</taxon>
        <taxon>Pseudomonadati</taxon>
        <taxon>Pseudomonadota</taxon>
        <taxon>Gammaproteobacteria</taxon>
        <taxon>Lysobacterales</taxon>
        <taxon>Lysobacteraceae</taxon>
        <taxon>Stenotrophomonas</taxon>
        <taxon>Stenotrophomonas maltophilia group</taxon>
    </lineage>
</organism>
<name>A0A1A6XVD9_STEMA</name>
<proteinExistence type="predicted"/>
<dbReference type="SUPFAM" id="SSF143422">
    <property type="entry name" value="Transposase IS200-like"/>
    <property type="match status" value="1"/>
</dbReference>
<gene>
    <name evidence="2" type="ORF">A9K58_12410</name>
</gene>
<dbReference type="PANTHER" id="PTHR36966">
    <property type="entry name" value="REP-ASSOCIATED TYROSINE TRANSPOSASE"/>
    <property type="match status" value="1"/>
</dbReference>
<protein>
    <recommendedName>
        <fullName evidence="1">Transposase IS200-like domain-containing protein</fullName>
    </recommendedName>
</protein>
<evidence type="ECO:0000313" key="3">
    <source>
        <dbReference type="Proteomes" id="UP000092256"/>
    </source>
</evidence>
<dbReference type="InterPro" id="IPR052715">
    <property type="entry name" value="RAYT_transposase"/>
</dbReference>
<dbReference type="GO" id="GO:0043565">
    <property type="term" value="F:sequence-specific DNA binding"/>
    <property type="evidence" value="ECO:0007669"/>
    <property type="project" value="TreeGrafter"/>
</dbReference>
<evidence type="ECO:0000259" key="1">
    <source>
        <dbReference type="SMART" id="SM01321"/>
    </source>
</evidence>
<dbReference type="Pfam" id="PF01797">
    <property type="entry name" value="Y1_Tnp"/>
    <property type="match status" value="1"/>
</dbReference>
<dbReference type="Proteomes" id="UP000092256">
    <property type="component" value="Unassembled WGS sequence"/>
</dbReference>
<dbReference type="InterPro" id="IPR036515">
    <property type="entry name" value="Transposase_17_sf"/>
</dbReference>